<organism evidence="1 2">
    <name type="scientific">Flemingia macrophylla</name>
    <dbReference type="NCBI Taxonomy" id="520843"/>
    <lineage>
        <taxon>Eukaryota</taxon>
        <taxon>Viridiplantae</taxon>
        <taxon>Streptophyta</taxon>
        <taxon>Embryophyta</taxon>
        <taxon>Tracheophyta</taxon>
        <taxon>Spermatophyta</taxon>
        <taxon>Magnoliopsida</taxon>
        <taxon>eudicotyledons</taxon>
        <taxon>Gunneridae</taxon>
        <taxon>Pentapetalae</taxon>
        <taxon>rosids</taxon>
        <taxon>fabids</taxon>
        <taxon>Fabales</taxon>
        <taxon>Fabaceae</taxon>
        <taxon>Papilionoideae</taxon>
        <taxon>50 kb inversion clade</taxon>
        <taxon>NPAAA clade</taxon>
        <taxon>indigoferoid/millettioid clade</taxon>
        <taxon>Phaseoleae</taxon>
        <taxon>Flemingia</taxon>
    </lineage>
</organism>
<keyword evidence="2" id="KW-1185">Reference proteome</keyword>
<accession>A0ABD1NGY5</accession>
<dbReference type="EMBL" id="JBGMDY010000001">
    <property type="protein sequence ID" value="KAL2347374.1"/>
    <property type="molecule type" value="Genomic_DNA"/>
</dbReference>
<evidence type="ECO:0000313" key="1">
    <source>
        <dbReference type="EMBL" id="KAL2347374.1"/>
    </source>
</evidence>
<evidence type="ECO:0000313" key="2">
    <source>
        <dbReference type="Proteomes" id="UP001603857"/>
    </source>
</evidence>
<comment type="caution">
    <text evidence="1">The sequence shown here is derived from an EMBL/GenBank/DDBJ whole genome shotgun (WGS) entry which is preliminary data.</text>
</comment>
<dbReference type="Proteomes" id="UP001603857">
    <property type="component" value="Unassembled WGS sequence"/>
</dbReference>
<name>A0ABD1NGY5_9FABA</name>
<dbReference type="SUPFAM" id="SSF47954">
    <property type="entry name" value="Cyclin-like"/>
    <property type="match status" value="1"/>
</dbReference>
<reference evidence="1 2" key="1">
    <citation type="submission" date="2024-08" db="EMBL/GenBank/DDBJ databases">
        <title>Insights into the chromosomal genome structure of Flemingia macrophylla.</title>
        <authorList>
            <person name="Ding Y."/>
            <person name="Zhao Y."/>
            <person name="Bi W."/>
            <person name="Wu M."/>
            <person name="Zhao G."/>
            <person name="Gong Y."/>
            <person name="Li W."/>
            <person name="Zhang P."/>
        </authorList>
    </citation>
    <scope>NUCLEOTIDE SEQUENCE [LARGE SCALE GENOMIC DNA]</scope>
    <source>
        <strain evidence="1">DYQJB</strain>
        <tissue evidence="1">Leaf</tissue>
    </source>
</reference>
<dbReference type="InterPro" id="IPR036915">
    <property type="entry name" value="Cyclin-like_sf"/>
</dbReference>
<proteinExistence type="predicted"/>
<protein>
    <submittedName>
        <fullName evidence="1">Uncharacterized protein</fullName>
    </submittedName>
</protein>
<gene>
    <name evidence="1" type="ORF">Fmac_001374</name>
</gene>
<sequence length="153" mass="17702">MQSTKLRSLGEMMYMCIEILHRSEPSVEGHQSLNFPTSSTLNCGVSTSCVSLNYMAQQVDINERMRAILVDWLIGENYMLDLVHQNQKGGDCWTCWKLPFGDVLILKTSNRTLAFNQFYESRLPMELGENPSTRYTIPFPERDISLLRTWIEE</sequence>
<dbReference type="AlphaFoldDB" id="A0ABD1NGY5"/>